<evidence type="ECO:0000313" key="1">
    <source>
        <dbReference type="EMBL" id="CEM38570.1"/>
    </source>
</evidence>
<dbReference type="AlphaFoldDB" id="A0A0G4H4I7"/>
<accession>A0A0G4H4I7</accession>
<name>A0A0G4H4I7_VITBC</name>
<dbReference type="VEuPathDB" id="CryptoDB:Vbra_10568"/>
<gene>
    <name evidence="1" type="ORF">Vbra_10568</name>
</gene>
<evidence type="ECO:0000313" key="2">
    <source>
        <dbReference type="Proteomes" id="UP000041254"/>
    </source>
</evidence>
<organism evidence="1 2">
    <name type="scientific">Vitrella brassicaformis (strain CCMP3155)</name>
    <dbReference type="NCBI Taxonomy" id="1169540"/>
    <lineage>
        <taxon>Eukaryota</taxon>
        <taxon>Sar</taxon>
        <taxon>Alveolata</taxon>
        <taxon>Colpodellida</taxon>
        <taxon>Vitrellaceae</taxon>
        <taxon>Vitrella</taxon>
    </lineage>
</organism>
<protein>
    <submittedName>
        <fullName evidence="1">Uncharacterized protein</fullName>
    </submittedName>
</protein>
<proteinExistence type="predicted"/>
<sequence length="191" mass="20495">MAAATPLDIVGLLTGQGRESRKLRVAKIINKTPAELKCIVHDGSRTALIPIDLPAARDIEKGDCIVIKNVHVRGDGRGRHLHATAAERQPMLLADLRVGRSAMQVIEATVTSIWAPAATAAACFSLHLRQGQEDIKVCAFGQAAAAHYNKMAKDKVRSPRLPPPHLLLLKLPQPPLLAVVLLAPDDTDPST</sequence>
<reference evidence="1 2" key="1">
    <citation type="submission" date="2014-11" db="EMBL/GenBank/DDBJ databases">
        <authorList>
            <person name="Zhu J."/>
            <person name="Qi W."/>
            <person name="Song R."/>
        </authorList>
    </citation>
    <scope>NUCLEOTIDE SEQUENCE [LARGE SCALE GENOMIC DNA]</scope>
</reference>
<keyword evidence="2" id="KW-1185">Reference proteome</keyword>
<dbReference type="Proteomes" id="UP000041254">
    <property type="component" value="Unassembled WGS sequence"/>
</dbReference>
<dbReference type="InParanoid" id="A0A0G4H4I7"/>
<dbReference type="EMBL" id="CDMY01000989">
    <property type="protein sequence ID" value="CEM38570.1"/>
    <property type="molecule type" value="Genomic_DNA"/>
</dbReference>